<dbReference type="GO" id="GO:0030295">
    <property type="term" value="F:protein kinase activator activity"/>
    <property type="evidence" value="ECO:0007669"/>
    <property type="project" value="TreeGrafter"/>
</dbReference>
<dbReference type="Gene3D" id="3.30.450.20">
    <property type="entry name" value="PAS domain"/>
    <property type="match status" value="2"/>
</dbReference>
<dbReference type="InterPro" id="IPR036890">
    <property type="entry name" value="HATPase_C_sf"/>
</dbReference>
<feature type="domain" description="Histidine kinase" evidence="16">
    <location>
        <begin position="384"/>
        <end position="603"/>
    </location>
</feature>
<keyword evidence="12" id="KW-0902">Two-component regulatory system</keyword>
<gene>
    <name evidence="17" type="ORF">HGG74_01180</name>
</gene>
<dbReference type="Proteomes" id="UP000544090">
    <property type="component" value="Unassembled WGS sequence"/>
</dbReference>
<dbReference type="InterPro" id="IPR003594">
    <property type="entry name" value="HATPase_dom"/>
</dbReference>
<evidence type="ECO:0000256" key="5">
    <source>
        <dbReference type="ARBA" id="ARBA00022553"/>
    </source>
</evidence>
<dbReference type="InterPro" id="IPR033463">
    <property type="entry name" value="sCache_3"/>
</dbReference>
<dbReference type="RefSeq" id="WP_168484511.1">
    <property type="nucleotide sequence ID" value="NZ_JAAZSQ010000001.1"/>
</dbReference>
<evidence type="ECO:0000256" key="6">
    <source>
        <dbReference type="ARBA" id="ARBA00022679"/>
    </source>
</evidence>
<keyword evidence="9 17" id="KW-0418">Kinase</keyword>
<dbReference type="SUPFAM" id="SSF55890">
    <property type="entry name" value="Sporulation response regulatory protein Spo0B"/>
    <property type="match status" value="1"/>
</dbReference>
<dbReference type="PRINTS" id="PR00344">
    <property type="entry name" value="BCTRLSENSOR"/>
</dbReference>
<evidence type="ECO:0000256" key="10">
    <source>
        <dbReference type="ARBA" id="ARBA00022840"/>
    </source>
</evidence>
<dbReference type="InterPro" id="IPR016120">
    <property type="entry name" value="Sig_transdc_His_kin_SpoOB"/>
</dbReference>
<dbReference type="EC" id="2.7.13.3" evidence="3"/>
<evidence type="ECO:0000313" key="17">
    <source>
        <dbReference type="EMBL" id="NKX53167.1"/>
    </source>
</evidence>
<comment type="catalytic activity">
    <reaction evidence="1">
        <text>ATP + protein L-histidine = ADP + protein N-phospho-L-histidine.</text>
        <dbReference type="EC" id="2.7.13.3"/>
    </reaction>
</comment>
<evidence type="ECO:0000256" key="11">
    <source>
        <dbReference type="ARBA" id="ARBA00022989"/>
    </source>
</evidence>
<name>A0A7X6K2G5_9MICC</name>
<keyword evidence="10" id="KW-0067">ATP-binding</keyword>
<evidence type="ECO:0000256" key="3">
    <source>
        <dbReference type="ARBA" id="ARBA00012438"/>
    </source>
</evidence>
<dbReference type="InterPro" id="IPR029151">
    <property type="entry name" value="Sensor-like_sf"/>
</dbReference>
<keyword evidence="6" id="KW-0808">Transferase</keyword>
<dbReference type="InterPro" id="IPR039506">
    <property type="entry name" value="SPOB_a"/>
</dbReference>
<keyword evidence="13" id="KW-0472">Membrane</keyword>
<dbReference type="PROSITE" id="PS50109">
    <property type="entry name" value="HIS_KIN"/>
    <property type="match status" value="1"/>
</dbReference>
<organism evidence="17 18">
    <name type="scientific">Arthrobacter mobilis</name>
    <dbReference type="NCBI Taxonomy" id="2724944"/>
    <lineage>
        <taxon>Bacteria</taxon>
        <taxon>Bacillati</taxon>
        <taxon>Actinomycetota</taxon>
        <taxon>Actinomycetes</taxon>
        <taxon>Micrococcales</taxon>
        <taxon>Micrococcaceae</taxon>
        <taxon>Arthrobacter</taxon>
    </lineage>
</organism>
<feature type="compositionally biased region" description="Gly residues" evidence="15">
    <location>
        <begin position="614"/>
        <end position="632"/>
    </location>
</feature>
<evidence type="ECO:0000256" key="9">
    <source>
        <dbReference type="ARBA" id="ARBA00022777"/>
    </source>
</evidence>
<keyword evidence="11" id="KW-1133">Transmembrane helix</keyword>
<keyword evidence="4" id="KW-1003">Cell membrane</keyword>
<dbReference type="PANTHER" id="PTHR42878:SF14">
    <property type="entry name" value="OSMOLARITY TWO-COMPONENT SYSTEM PROTEIN SSK1"/>
    <property type="match status" value="1"/>
</dbReference>
<keyword evidence="7" id="KW-0812">Transmembrane</keyword>
<dbReference type="Gene3D" id="3.30.565.10">
    <property type="entry name" value="Histidine kinase-like ATPase, C-terminal domain"/>
    <property type="match status" value="1"/>
</dbReference>
<dbReference type="GO" id="GO:0005524">
    <property type="term" value="F:ATP binding"/>
    <property type="evidence" value="ECO:0007669"/>
    <property type="project" value="UniProtKB-KW"/>
</dbReference>
<evidence type="ECO:0000256" key="4">
    <source>
        <dbReference type="ARBA" id="ARBA00022475"/>
    </source>
</evidence>
<evidence type="ECO:0000313" key="18">
    <source>
        <dbReference type="Proteomes" id="UP000544090"/>
    </source>
</evidence>
<dbReference type="Pfam" id="PF14689">
    <property type="entry name" value="SPOB_a"/>
    <property type="match status" value="1"/>
</dbReference>
<dbReference type="SMART" id="SM00387">
    <property type="entry name" value="HATPase_c"/>
    <property type="match status" value="1"/>
</dbReference>
<dbReference type="GO" id="GO:0000156">
    <property type="term" value="F:phosphorelay response regulator activity"/>
    <property type="evidence" value="ECO:0007669"/>
    <property type="project" value="TreeGrafter"/>
</dbReference>
<dbReference type="SUPFAM" id="SSF55874">
    <property type="entry name" value="ATPase domain of HSP90 chaperone/DNA topoisomerase II/histidine kinase"/>
    <property type="match status" value="1"/>
</dbReference>
<comment type="caution">
    <text evidence="17">The sequence shown here is derived from an EMBL/GenBank/DDBJ whole genome shotgun (WGS) entry which is preliminary data.</text>
</comment>
<evidence type="ECO:0000256" key="15">
    <source>
        <dbReference type="SAM" id="MobiDB-lite"/>
    </source>
</evidence>
<dbReference type="Pfam" id="PF17203">
    <property type="entry name" value="sCache_3_2"/>
    <property type="match status" value="1"/>
</dbReference>
<reference evidence="17 18" key="1">
    <citation type="submission" date="2020-04" db="EMBL/GenBank/DDBJ databases">
        <title>Arthrobacter sp. nov.</title>
        <authorList>
            <person name="Liu S."/>
        </authorList>
    </citation>
    <scope>NUCLEOTIDE SEQUENCE [LARGE SCALE GENOMIC DNA]</scope>
    <source>
        <strain evidence="17 18">E918</strain>
    </source>
</reference>
<dbReference type="InterPro" id="IPR004358">
    <property type="entry name" value="Sig_transdc_His_kin-like_C"/>
</dbReference>
<keyword evidence="18" id="KW-1185">Reference proteome</keyword>
<dbReference type="Pfam" id="PF02518">
    <property type="entry name" value="HATPase_c"/>
    <property type="match status" value="1"/>
</dbReference>
<evidence type="ECO:0000256" key="14">
    <source>
        <dbReference type="ARBA" id="ARBA00039401"/>
    </source>
</evidence>
<evidence type="ECO:0000256" key="8">
    <source>
        <dbReference type="ARBA" id="ARBA00022741"/>
    </source>
</evidence>
<sequence>MEPTGRRPARLGFSARMLLLQLAVVALVVLLSAAVFGWLTYQRLGRNAEDQALAVARTVAASSDVRAEVAALADAGPGRLAGEVLAAGPLQPLAEQVRARTDALFVVITDDAGLRLAHPNPALLGQRVSTDPSEALAGREVTAQEQGTLGHSARAKVPVYAPDSTGRIVGEVSVGFSSEDVLESLGGNILPVAATAAGALGLGALASWLLGRRLKRLTLGLEPEDIAALTQDQEAVLRGVDDGVVGVSADRRITVFNRKAKQLLGLDIAADLVGLPLEQAGLPAAAGALLAEAVPESAPLELVAGQRVLILTARAVQPSRTPGRRGYRPDAGTTIAGAPELGWVIMLRDRTELQSLTRQLDAVGALSTALRAQRHEFANRLHTVSGLLDIGRPGQARDYLAEIMAAGPLKYPVEQAELLRDPYLQAFIGAKAVEAAERGVRLRIGPETSIHGQVSDPQDVTTVIGNLIDNAVRAAVHGSNPDRWVEIELLDEPGQDSGTLHLVVADSGDGIQAGPGDGADEVEQLFSEGFSTAAAVRPDLVTGPGAAGDGAPGGELPDIHGQGFGLPLSRQLARRRGGDVWVADRGRPGGPGAVFCARLPGTVAPPAARAAGGKDSGQGNGQDAGRNGGTKR</sequence>
<dbReference type="InterPro" id="IPR005467">
    <property type="entry name" value="His_kinase_dom"/>
</dbReference>
<feature type="region of interest" description="Disordered" evidence="15">
    <location>
        <begin position="604"/>
        <end position="632"/>
    </location>
</feature>
<dbReference type="InterPro" id="IPR050351">
    <property type="entry name" value="BphY/WalK/GraS-like"/>
</dbReference>
<accession>A0A7X6K2G5</accession>
<dbReference type="Gene3D" id="1.10.287.130">
    <property type="match status" value="1"/>
</dbReference>
<dbReference type="AlphaFoldDB" id="A0A7X6K2G5"/>
<evidence type="ECO:0000256" key="7">
    <source>
        <dbReference type="ARBA" id="ARBA00022692"/>
    </source>
</evidence>
<dbReference type="EMBL" id="JAAZSQ010000001">
    <property type="protein sequence ID" value="NKX53167.1"/>
    <property type="molecule type" value="Genomic_DNA"/>
</dbReference>
<proteinExistence type="predicted"/>
<evidence type="ECO:0000256" key="13">
    <source>
        <dbReference type="ARBA" id="ARBA00023136"/>
    </source>
</evidence>
<evidence type="ECO:0000259" key="16">
    <source>
        <dbReference type="PROSITE" id="PS50109"/>
    </source>
</evidence>
<keyword evidence="5" id="KW-0597">Phosphoprotein</keyword>
<evidence type="ECO:0000256" key="12">
    <source>
        <dbReference type="ARBA" id="ARBA00023012"/>
    </source>
</evidence>
<dbReference type="PANTHER" id="PTHR42878">
    <property type="entry name" value="TWO-COMPONENT HISTIDINE KINASE"/>
    <property type="match status" value="1"/>
</dbReference>
<keyword evidence="8" id="KW-0547">Nucleotide-binding</keyword>
<dbReference type="GO" id="GO:0000155">
    <property type="term" value="F:phosphorelay sensor kinase activity"/>
    <property type="evidence" value="ECO:0007669"/>
    <property type="project" value="InterPro"/>
</dbReference>
<dbReference type="GO" id="GO:0007234">
    <property type="term" value="P:osmosensory signaling via phosphorelay pathway"/>
    <property type="evidence" value="ECO:0007669"/>
    <property type="project" value="TreeGrafter"/>
</dbReference>
<comment type="subcellular location">
    <subcellularLocation>
        <location evidence="2">Cell membrane</location>
        <topology evidence="2">Multi-pass membrane protein</topology>
    </subcellularLocation>
</comment>
<dbReference type="SUPFAM" id="SSF103190">
    <property type="entry name" value="Sensory domain-like"/>
    <property type="match status" value="1"/>
</dbReference>
<dbReference type="GO" id="GO:0005886">
    <property type="term" value="C:plasma membrane"/>
    <property type="evidence" value="ECO:0007669"/>
    <property type="project" value="UniProtKB-SubCell"/>
</dbReference>
<evidence type="ECO:0000256" key="2">
    <source>
        <dbReference type="ARBA" id="ARBA00004651"/>
    </source>
</evidence>
<protein>
    <recommendedName>
        <fullName evidence="14">Sensor-like histidine kinase SenX3</fullName>
        <ecNumber evidence="3">2.7.13.3</ecNumber>
    </recommendedName>
</protein>
<evidence type="ECO:0000256" key="1">
    <source>
        <dbReference type="ARBA" id="ARBA00000085"/>
    </source>
</evidence>